<dbReference type="InterPro" id="IPR012910">
    <property type="entry name" value="Plug_dom"/>
</dbReference>
<dbReference type="Pfam" id="PF07715">
    <property type="entry name" value="Plug"/>
    <property type="match status" value="1"/>
</dbReference>
<comment type="subcellular location">
    <subcellularLocation>
        <location evidence="1 7">Cell outer membrane</location>
        <topology evidence="1 7">Multi-pass membrane protein</topology>
    </subcellularLocation>
</comment>
<evidence type="ECO:0000256" key="4">
    <source>
        <dbReference type="ARBA" id="ARBA00022692"/>
    </source>
</evidence>
<keyword evidence="2 7" id="KW-0813">Transport</keyword>
<dbReference type="InterPro" id="IPR036942">
    <property type="entry name" value="Beta-barrel_TonB_sf"/>
</dbReference>
<evidence type="ECO:0000256" key="6">
    <source>
        <dbReference type="ARBA" id="ARBA00023237"/>
    </source>
</evidence>
<evidence type="ECO:0000256" key="8">
    <source>
        <dbReference type="SAM" id="MobiDB-lite"/>
    </source>
</evidence>
<comment type="caution">
    <text evidence="12">The sequence shown here is derived from an EMBL/GenBank/DDBJ whole genome shotgun (WGS) entry which is preliminary data.</text>
</comment>
<dbReference type="SUPFAM" id="SSF49464">
    <property type="entry name" value="Carboxypeptidase regulatory domain-like"/>
    <property type="match status" value="1"/>
</dbReference>
<evidence type="ECO:0000256" key="9">
    <source>
        <dbReference type="SAM" id="Phobius"/>
    </source>
</evidence>
<evidence type="ECO:0000313" key="13">
    <source>
        <dbReference type="Proteomes" id="UP000266005"/>
    </source>
</evidence>
<organism evidence="12 13">
    <name type="scientific">Pontibacter oryzae</name>
    <dbReference type="NCBI Taxonomy" id="2304593"/>
    <lineage>
        <taxon>Bacteria</taxon>
        <taxon>Pseudomonadati</taxon>
        <taxon>Bacteroidota</taxon>
        <taxon>Cytophagia</taxon>
        <taxon>Cytophagales</taxon>
        <taxon>Hymenobacteraceae</taxon>
        <taxon>Pontibacter</taxon>
    </lineage>
</organism>
<dbReference type="InterPro" id="IPR039426">
    <property type="entry name" value="TonB-dep_rcpt-like"/>
</dbReference>
<dbReference type="GO" id="GO:0009279">
    <property type="term" value="C:cell outer membrane"/>
    <property type="evidence" value="ECO:0007669"/>
    <property type="project" value="UniProtKB-SubCell"/>
</dbReference>
<dbReference type="PROSITE" id="PS52016">
    <property type="entry name" value="TONB_DEPENDENT_REC_3"/>
    <property type="match status" value="1"/>
</dbReference>
<evidence type="ECO:0000313" key="12">
    <source>
        <dbReference type="EMBL" id="RIJ36634.1"/>
    </source>
</evidence>
<evidence type="ECO:0000259" key="10">
    <source>
        <dbReference type="Pfam" id="PF07715"/>
    </source>
</evidence>
<keyword evidence="5 7" id="KW-0472">Membrane</keyword>
<dbReference type="SUPFAM" id="SSF56935">
    <property type="entry name" value="Porins"/>
    <property type="match status" value="1"/>
</dbReference>
<keyword evidence="6 7" id="KW-0998">Cell outer membrane</keyword>
<protein>
    <submittedName>
        <fullName evidence="12">TonB-dependent receptor</fullName>
    </submittedName>
</protein>
<proteinExistence type="inferred from homology"/>
<evidence type="ECO:0000259" key="11">
    <source>
        <dbReference type="Pfam" id="PF14905"/>
    </source>
</evidence>
<feature type="domain" description="Outer membrane protein beta-barrel" evidence="11">
    <location>
        <begin position="439"/>
        <end position="846"/>
    </location>
</feature>
<dbReference type="InterPro" id="IPR037066">
    <property type="entry name" value="Plug_dom_sf"/>
</dbReference>
<reference evidence="13" key="1">
    <citation type="submission" date="2018-08" db="EMBL/GenBank/DDBJ databases">
        <title>Mucilaginibacter sp. MYSH2.</title>
        <authorList>
            <person name="Seo T."/>
        </authorList>
    </citation>
    <scope>NUCLEOTIDE SEQUENCE [LARGE SCALE GENOMIC DNA]</scope>
    <source>
        <strain evidence="13">KIRAN</strain>
    </source>
</reference>
<feature type="domain" description="TonB-dependent receptor plug" evidence="10">
    <location>
        <begin position="193"/>
        <end position="275"/>
    </location>
</feature>
<dbReference type="Proteomes" id="UP000266005">
    <property type="component" value="Unassembled WGS sequence"/>
</dbReference>
<evidence type="ECO:0000256" key="1">
    <source>
        <dbReference type="ARBA" id="ARBA00004571"/>
    </source>
</evidence>
<dbReference type="Gene3D" id="2.40.170.20">
    <property type="entry name" value="TonB-dependent receptor, beta-barrel domain"/>
    <property type="match status" value="1"/>
</dbReference>
<evidence type="ECO:0000256" key="5">
    <source>
        <dbReference type="ARBA" id="ARBA00023136"/>
    </source>
</evidence>
<dbReference type="EMBL" id="QWGE01000004">
    <property type="protein sequence ID" value="RIJ36634.1"/>
    <property type="molecule type" value="Genomic_DNA"/>
</dbReference>
<dbReference type="Gene3D" id="2.170.130.10">
    <property type="entry name" value="TonB-dependent receptor, plug domain"/>
    <property type="match status" value="1"/>
</dbReference>
<feature type="region of interest" description="Disordered" evidence="8">
    <location>
        <begin position="852"/>
        <end position="873"/>
    </location>
</feature>
<evidence type="ECO:0000256" key="3">
    <source>
        <dbReference type="ARBA" id="ARBA00022452"/>
    </source>
</evidence>
<evidence type="ECO:0000256" key="2">
    <source>
        <dbReference type="ARBA" id="ARBA00022448"/>
    </source>
</evidence>
<keyword evidence="9" id="KW-1133">Transmembrane helix</keyword>
<evidence type="ECO:0000256" key="7">
    <source>
        <dbReference type="PROSITE-ProRule" id="PRU01360"/>
    </source>
</evidence>
<comment type="similarity">
    <text evidence="7">Belongs to the TonB-dependent receptor family.</text>
</comment>
<gene>
    <name evidence="12" type="ORF">D1627_12335</name>
</gene>
<dbReference type="PANTHER" id="PTHR40980:SF4">
    <property type="entry name" value="TONB-DEPENDENT RECEPTOR-LIKE BETA-BARREL DOMAIN-CONTAINING PROTEIN"/>
    <property type="match status" value="1"/>
</dbReference>
<name>A0A399S1R8_9BACT</name>
<accession>A0A399S1R8</accession>
<dbReference type="InterPro" id="IPR008969">
    <property type="entry name" value="CarboxyPept-like_regulatory"/>
</dbReference>
<dbReference type="Gene3D" id="2.60.40.1120">
    <property type="entry name" value="Carboxypeptidase-like, regulatory domain"/>
    <property type="match status" value="1"/>
</dbReference>
<keyword evidence="13" id="KW-1185">Reference proteome</keyword>
<feature type="transmembrane region" description="Helical" evidence="9">
    <location>
        <begin position="20"/>
        <end position="41"/>
    </location>
</feature>
<dbReference type="InterPro" id="IPR041700">
    <property type="entry name" value="OMP_b-brl_3"/>
</dbReference>
<keyword evidence="12" id="KW-0675">Receptor</keyword>
<dbReference type="AlphaFoldDB" id="A0A399S1R8"/>
<dbReference type="Pfam" id="PF14905">
    <property type="entry name" value="OMP_b-brl_3"/>
    <property type="match status" value="1"/>
</dbReference>
<dbReference type="PANTHER" id="PTHR40980">
    <property type="entry name" value="PLUG DOMAIN-CONTAINING PROTEIN"/>
    <property type="match status" value="1"/>
</dbReference>
<keyword evidence="3 7" id="KW-1134">Transmembrane beta strand</keyword>
<keyword evidence="4 7" id="KW-0812">Transmembrane</keyword>
<dbReference type="Pfam" id="PF13620">
    <property type="entry name" value="CarboxypepD_reg"/>
    <property type="match status" value="1"/>
</dbReference>
<sequence>MLNLWPRHASYLKHTCQAPGKFILVIYPTTLNIITAANTVYTHYLMKTYLLQFILILAAFYLPTNLQAQAPGPAPASGNISGTVVEGPQKTPLGFANVVLLTPRDSSLVTGATTDVSGRFNLQPVPFGRYLLRISLVGYPTKYVKNLTVSATAPTLQLATLTMQASTTRLNEVEIVTERELVEYDLDKRVVNVAQDVAAESGTVADVLQNVPSVTVDIDGNVSLRGSSNVTILVDGKRTSLANLSLDQIPANLIESIELVTNPSAKYDPEGTSGVINLILKKEKKPGFNGSASVNVGTYENYNSSLNLNYRYDKWSLNAGYDFRHRTRPGTNSSFTDYLGNTISNISGEDTIRYNFLDQQRERDNLDVSHNFRFGADYYLSPKRALSASVFYRTDDEEGSSNLLYRFLNTDRQEVGQRTRLTEDTEQGYNMDLNLGYRQTFEREGQELTADLVYTNNFDEEGSEFRETLQGRSSRQNTLTDDGNTRFTAQADYVHPLSEDSRVETGFRSSFQRLDEDSRFFVFDFPESRFVFNDTLSNHFVYDEQVHAAYANYSNKYKSFSYQLGLRAEQTYTTSDQRTQEEVYTNNYFSLFPSLFITHDINNDNKVQFSYSRRINRPRSRYLNPFVDRSDKFDVDYGNPKLNPEYINSLELGYLKYWGNSSANLSTFYRRTTNQVQRLRQEAQVTEDGETYTRFETTFLNLASGSSYGLEFGATHTIGNWWRLNGSLSGFRTELNDTQGDTELSNQQLSWNTRINSTMTVWNHLDIQLNAYYRAPTATIQGRREQLFSTGLGIRKDVLDKKGTVMLRVSDVFNTRQWNYTRFSDTFRTESNNRRQSRIFYIGFTYRLNSDEKDSHRRNREEPDRGGGDEEDF</sequence>